<keyword evidence="1" id="KW-0812">Transmembrane</keyword>
<keyword evidence="3" id="KW-1185">Reference proteome</keyword>
<accession>A0AAN7UUD3</accession>
<feature type="transmembrane region" description="Helical" evidence="1">
    <location>
        <begin position="79"/>
        <end position="106"/>
    </location>
</feature>
<name>A0AAN7UUD3_9PEZI</name>
<organism evidence="2 3">
    <name type="scientific">Xylaria bambusicola</name>
    <dbReference type="NCBI Taxonomy" id="326684"/>
    <lineage>
        <taxon>Eukaryota</taxon>
        <taxon>Fungi</taxon>
        <taxon>Dikarya</taxon>
        <taxon>Ascomycota</taxon>
        <taxon>Pezizomycotina</taxon>
        <taxon>Sordariomycetes</taxon>
        <taxon>Xylariomycetidae</taxon>
        <taxon>Xylariales</taxon>
        <taxon>Xylariaceae</taxon>
        <taxon>Xylaria</taxon>
    </lineage>
</organism>
<sequence>MVAVTVADEGWKSSWGWWWDDSKAGGDSKLALALALTALVGFGMDRRPWLAEPVACLLDGVALVPAMRCRSDAAGRLSAIAPVGAAGPGVIVALLVGMVGMVGILVAGMMVVAVPVALVALVVVLVVLVVVVVAGAVVATGIGAVVEATMVDGGAILLLLLPVT</sequence>
<dbReference type="EMBL" id="JAWHQM010000031">
    <property type="protein sequence ID" value="KAK5633363.1"/>
    <property type="molecule type" value="Genomic_DNA"/>
</dbReference>
<gene>
    <name evidence="2" type="ORF">RRF57_009077</name>
</gene>
<keyword evidence="1" id="KW-0472">Membrane</keyword>
<evidence type="ECO:0000256" key="1">
    <source>
        <dbReference type="SAM" id="Phobius"/>
    </source>
</evidence>
<keyword evidence="1" id="KW-1133">Transmembrane helix</keyword>
<evidence type="ECO:0000313" key="3">
    <source>
        <dbReference type="Proteomes" id="UP001305414"/>
    </source>
</evidence>
<comment type="caution">
    <text evidence="2">The sequence shown here is derived from an EMBL/GenBank/DDBJ whole genome shotgun (WGS) entry which is preliminary data.</text>
</comment>
<proteinExistence type="predicted"/>
<protein>
    <submittedName>
        <fullName evidence="2">Uncharacterized protein</fullName>
    </submittedName>
</protein>
<dbReference type="AlphaFoldDB" id="A0AAN7UUD3"/>
<evidence type="ECO:0000313" key="2">
    <source>
        <dbReference type="EMBL" id="KAK5633363.1"/>
    </source>
</evidence>
<reference evidence="2 3" key="1">
    <citation type="submission" date="2023-10" db="EMBL/GenBank/DDBJ databases">
        <title>Draft genome sequence of Xylaria bambusicola isolate GMP-LS, the root and basal stem rot pathogen of sugarcane in Indonesia.</title>
        <authorList>
            <person name="Selvaraj P."/>
            <person name="Muralishankar V."/>
            <person name="Muruganantham S."/>
            <person name="Sp S."/>
            <person name="Haryani S."/>
            <person name="Lau K.J.X."/>
            <person name="Naqvi N.I."/>
        </authorList>
    </citation>
    <scope>NUCLEOTIDE SEQUENCE [LARGE SCALE GENOMIC DNA]</scope>
    <source>
        <strain evidence="2">GMP-LS</strain>
    </source>
</reference>
<feature type="transmembrane region" description="Helical" evidence="1">
    <location>
        <begin position="112"/>
        <end position="137"/>
    </location>
</feature>
<dbReference type="Proteomes" id="UP001305414">
    <property type="component" value="Unassembled WGS sequence"/>
</dbReference>